<evidence type="ECO:0000256" key="6">
    <source>
        <dbReference type="RuleBase" id="RU004379"/>
    </source>
</evidence>
<evidence type="ECO:0000256" key="2">
    <source>
        <dbReference type="ARBA" id="ARBA00010350"/>
    </source>
</evidence>
<dbReference type="GO" id="GO:0016020">
    <property type="term" value="C:membrane"/>
    <property type="evidence" value="ECO:0007669"/>
    <property type="project" value="UniProtKB-SubCell"/>
</dbReference>
<proteinExistence type="inferred from homology"/>
<dbReference type="PANTHER" id="PTHR23291">
    <property type="entry name" value="BAX INHIBITOR-RELATED"/>
    <property type="match status" value="1"/>
</dbReference>
<feature type="transmembrane region" description="Helical" evidence="6">
    <location>
        <begin position="100"/>
        <end position="122"/>
    </location>
</feature>
<feature type="transmembrane region" description="Helical" evidence="6">
    <location>
        <begin position="128"/>
        <end position="149"/>
    </location>
</feature>
<organism evidence="7 8">
    <name type="scientific">Trapa incisa</name>
    <dbReference type="NCBI Taxonomy" id="236973"/>
    <lineage>
        <taxon>Eukaryota</taxon>
        <taxon>Viridiplantae</taxon>
        <taxon>Streptophyta</taxon>
        <taxon>Embryophyta</taxon>
        <taxon>Tracheophyta</taxon>
        <taxon>Spermatophyta</taxon>
        <taxon>Magnoliopsida</taxon>
        <taxon>eudicotyledons</taxon>
        <taxon>Gunneridae</taxon>
        <taxon>Pentapetalae</taxon>
        <taxon>rosids</taxon>
        <taxon>malvids</taxon>
        <taxon>Myrtales</taxon>
        <taxon>Lythraceae</taxon>
        <taxon>Trapa</taxon>
    </lineage>
</organism>
<evidence type="ECO:0000313" key="7">
    <source>
        <dbReference type="EMBL" id="KAK4747420.1"/>
    </source>
</evidence>
<evidence type="ECO:0000256" key="3">
    <source>
        <dbReference type="ARBA" id="ARBA00022692"/>
    </source>
</evidence>
<dbReference type="AlphaFoldDB" id="A0AAN7GV84"/>
<sequence length="315" mass="34745">MDAFASFFESSGRNSWSYNSLKNFRQISPLVQNHLKQVYLSLCCALVAAATGSYLHLLWNIGGFLTTVACLGCMIWLLSTPPYEEARQRGLLSFEFQKRVGLLMASSLFQGASIGPLIDLAIEVDPSILVSAFVGTGLAFACFSAAAMLAKRREYLYLGGLLSSGFSILLWLHFASSIFGGSTAIFKFEIYFGLLVFMGYMVVDTQEIIERAHLGDLDYVKHAITLFTDFINVFVRILVIMISSGTFFLFPSQSLRLSISSRFTPVAEFPGPFEVQGFCRSKGDDKDPVRGNLDNKEASGDCNSYCLNTKSLIAD</sequence>
<dbReference type="Proteomes" id="UP001345219">
    <property type="component" value="Chromosome 12"/>
</dbReference>
<keyword evidence="8" id="KW-1185">Reference proteome</keyword>
<dbReference type="PANTHER" id="PTHR23291:SF32">
    <property type="entry name" value="BAX INHIBITOR 1"/>
    <property type="match status" value="1"/>
</dbReference>
<evidence type="ECO:0008006" key="9">
    <source>
        <dbReference type="Google" id="ProtNLM"/>
    </source>
</evidence>
<feature type="transmembrane region" description="Helical" evidence="6">
    <location>
        <begin position="224"/>
        <end position="250"/>
    </location>
</feature>
<keyword evidence="4 6" id="KW-1133">Transmembrane helix</keyword>
<keyword evidence="3 6" id="KW-0812">Transmembrane</keyword>
<accession>A0AAN7GV84</accession>
<keyword evidence="5 6" id="KW-0472">Membrane</keyword>
<comment type="caution">
    <text evidence="7">The sequence shown here is derived from an EMBL/GenBank/DDBJ whole genome shotgun (WGS) entry which is preliminary data.</text>
</comment>
<dbReference type="EMBL" id="JAXIOK010000019">
    <property type="protein sequence ID" value="KAK4747420.1"/>
    <property type="molecule type" value="Genomic_DNA"/>
</dbReference>
<evidence type="ECO:0000256" key="5">
    <source>
        <dbReference type="ARBA" id="ARBA00023136"/>
    </source>
</evidence>
<gene>
    <name evidence="7" type="ORF">SAY87_014006</name>
</gene>
<name>A0AAN7GV84_9MYRT</name>
<feature type="transmembrane region" description="Helical" evidence="6">
    <location>
        <begin position="185"/>
        <end position="203"/>
    </location>
</feature>
<evidence type="ECO:0000313" key="8">
    <source>
        <dbReference type="Proteomes" id="UP001345219"/>
    </source>
</evidence>
<feature type="transmembrane region" description="Helical" evidence="6">
    <location>
        <begin position="156"/>
        <end position="179"/>
    </location>
</feature>
<reference evidence="7 8" key="1">
    <citation type="journal article" date="2023" name="Hortic Res">
        <title>Pangenome of water caltrop reveals structural variations and asymmetric subgenome divergence after allopolyploidization.</title>
        <authorList>
            <person name="Zhang X."/>
            <person name="Chen Y."/>
            <person name="Wang L."/>
            <person name="Yuan Y."/>
            <person name="Fang M."/>
            <person name="Shi L."/>
            <person name="Lu R."/>
            <person name="Comes H.P."/>
            <person name="Ma Y."/>
            <person name="Chen Y."/>
            <person name="Huang G."/>
            <person name="Zhou Y."/>
            <person name="Zheng Z."/>
            <person name="Qiu Y."/>
        </authorList>
    </citation>
    <scope>NUCLEOTIDE SEQUENCE [LARGE SCALE GENOMIC DNA]</scope>
    <source>
        <tissue evidence="7">Roots</tissue>
    </source>
</reference>
<comment type="subcellular location">
    <subcellularLocation>
        <location evidence="1">Membrane</location>
        <topology evidence="1">Multi-pass membrane protein</topology>
    </subcellularLocation>
</comment>
<dbReference type="Pfam" id="PF01027">
    <property type="entry name" value="Bax1-I"/>
    <property type="match status" value="1"/>
</dbReference>
<evidence type="ECO:0000256" key="4">
    <source>
        <dbReference type="ARBA" id="ARBA00022989"/>
    </source>
</evidence>
<feature type="transmembrane region" description="Helical" evidence="6">
    <location>
        <begin position="61"/>
        <end position="79"/>
    </location>
</feature>
<dbReference type="InterPro" id="IPR006214">
    <property type="entry name" value="Bax_inhibitor_1-related"/>
</dbReference>
<protein>
    <recommendedName>
        <fullName evidence="9">Bax inhibitor 1</fullName>
    </recommendedName>
</protein>
<dbReference type="CDD" id="cd10430">
    <property type="entry name" value="BI-1"/>
    <property type="match status" value="1"/>
</dbReference>
<evidence type="ECO:0000256" key="1">
    <source>
        <dbReference type="ARBA" id="ARBA00004141"/>
    </source>
</evidence>
<comment type="similarity">
    <text evidence="2 6">Belongs to the BI1 family.</text>
</comment>